<name>A0A7C3HTV2_MEIRU</name>
<gene>
    <name evidence="1" type="ORF">ENS82_05060</name>
</gene>
<dbReference type="EMBL" id="DSWI01000011">
    <property type="protein sequence ID" value="HFG20079.1"/>
    <property type="molecule type" value="Genomic_DNA"/>
</dbReference>
<proteinExistence type="predicted"/>
<dbReference type="RefSeq" id="WP_409656880.1">
    <property type="nucleotide sequence ID" value="NZ_JBKBUW010000035.1"/>
</dbReference>
<protein>
    <recommendedName>
        <fullName evidence="2">Nucleoside 2-deoxyribosyltransferase</fullName>
    </recommendedName>
</protein>
<dbReference type="Gene3D" id="3.40.50.450">
    <property type="match status" value="2"/>
</dbReference>
<dbReference type="InterPro" id="IPR007710">
    <property type="entry name" value="Nucleoside_deoxyribTrfase"/>
</dbReference>
<dbReference type="AlphaFoldDB" id="A0A7C3HTV2"/>
<dbReference type="SUPFAM" id="SSF52309">
    <property type="entry name" value="N-(deoxy)ribosyltransferase-like"/>
    <property type="match status" value="2"/>
</dbReference>
<dbReference type="Pfam" id="PF05014">
    <property type="entry name" value="Nuc_deoxyrib_tr"/>
    <property type="match status" value="1"/>
</dbReference>
<accession>A0A7C3HTV2</accession>
<organism evidence="1">
    <name type="scientific">Meiothermus ruber</name>
    <dbReference type="NCBI Taxonomy" id="277"/>
    <lineage>
        <taxon>Bacteria</taxon>
        <taxon>Thermotogati</taxon>
        <taxon>Deinococcota</taxon>
        <taxon>Deinococci</taxon>
        <taxon>Thermales</taxon>
        <taxon>Thermaceae</taxon>
        <taxon>Meiothermus</taxon>
    </lineage>
</organism>
<evidence type="ECO:0008006" key="2">
    <source>
        <dbReference type="Google" id="ProtNLM"/>
    </source>
</evidence>
<comment type="caution">
    <text evidence="1">The sequence shown here is derived from an EMBL/GenBank/DDBJ whole genome shotgun (WGS) entry which is preliminary data.</text>
</comment>
<sequence length="355" mass="39720">MSERLQRLINGKGPVYVATYLFEHTGRYFGARIERACRTGLLEGLKQLGFSPKEPITFLPYRDSNGAIEPSLGESFTKEIFRKDIERLENAFALIAPLYHTQFDAGICFEIGFAAGRGLPTIVLLTNNYQYRYFERLYRLPPLLELMANQVLEEGEFPFTELASQPEVYLDLIETALQRIEKSLGNTIGKLILHPSEKPWLSTTPATSPNRRVFLEFGGGEFEFQQILAAEVRKLLEKDGWQVLLAKRYELLPEVDLLEGAKKDLQDAISSDVVVVLGDGSDVNPESAALQGYLYALGRKIVLYYSGKGFLHGSDEYNMPRNLMLQHSASRIVATSADIASVIGEVICNGHNSST</sequence>
<reference evidence="1" key="1">
    <citation type="journal article" date="2020" name="mSystems">
        <title>Genome- and Community-Level Interaction Insights into Carbon Utilization and Element Cycling Functions of Hydrothermarchaeota in Hydrothermal Sediment.</title>
        <authorList>
            <person name="Zhou Z."/>
            <person name="Liu Y."/>
            <person name="Xu W."/>
            <person name="Pan J."/>
            <person name="Luo Z.H."/>
            <person name="Li M."/>
        </authorList>
    </citation>
    <scope>NUCLEOTIDE SEQUENCE [LARGE SCALE GENOMIC DNA]</scope>
    <source>
        <strain evidence="1">SpSt-524</strain>
    </source>
</reference>
<evidence type="ECO:0000313" key="1">
    <source>
        <dbReference type="EMBL" id="HFG20079.1"/>
    </source>
</evidence>